<gene>
    <name evidence="2" type="ORF">R70211_06856</name>
</gene>
<evidence type="ECO:0000313" key="3">
    <source>
        <dbReference type="Proteomes" id="UP000675121"/>
    </source>
</evidence>
<evidence type="ECO:0008006" key="4">
    <source>
        <dbReference type="Google" id="ProtNLM"/>
    </source>
</evidence>
<dbReference type="Proteomes" id="UP000675121">
    <property type="component" value="Unassembled WGS sequence"/>
</dbReference>
<comment type="caution">
    <text evidence="2">The sequence shown here is derived from an EMBL/GenBank/DDBJ whole genome shotgun (WGS) entry which is preliminary data.</text>
</comment>
<keyword evidence="3" id="KW-1185">Reference proteome</keyword>
<accession>A0A9N8N742</accession>
<evidence type="ECO:0000313" key="2">
    <source>
        <dbReference type="EMBL" id="CAE6959745.1"/>
    </source>
</evidence>
<dbReference type="AlphaFoldDB" id="A0A9N8N742"/>
<name>A0A9N8N742_9BURK</name>
<evidence type="ECO:0000256" key="1">
    <source>
        <dbReference type="SAM" id="MobiDB-lite"/>
    </source>
</evidence>
<feature type="region of interest" description="Disordered" evidence="1">
    <location>
        <begin position="247"/>
        <end position="290"/>
    </location>
</feature>
<sequence length="485" mass="55539">MRDGREEEHETPILWQAKSIAEARFTSRPEWSTAGESMWMRLSKFSLCNRLTLHDLSNLVLLPPKQIPTNGVDLRRADRFDPARLGDLLQISPTDVTTAFCYSTPGLTNASTELRYCRECLQQGFHAAWFQWRFIVRCPLHQRALRLGCPGCTRPIQYTLQGNMAEYPLVCARCGKQWVPDLLKPAGRCTPISGRSARILRRWQAYVAESTTRLSELSRRPHDPQTGQFVAAQRNRAASIRRTAHLRMSNRLYDTPPPTIPELLESQPRPSTDSLGPKPDSPEPGRPRFSQMNWPHFTQRFLELESTLLQFQNAFFGHTLRNIDMPAWSTLCRQQFTIATNAVSIETVTALGWHLSWLGFARTCDRVHRLSTPALGLSGWLAHSPDRPLAIAYAEWTDQLIAWLQEDLTTSAWIWHRLVSFMRPYKSYHLHPALARPAELAAWRSCQPYRHGITAKPPQDLAIEGIGLPAKWDDFTSMIRQRIDK</sequence>
<reference evidence="2" key="1">
    <citation type="submission" date="2021-02" db="EMBL/GenBank/DDBJ databases">
        <authorList>
            <person name="Vanwijnsberghe S."/>
        </authorList>
    </citation>
    <scope>NUCLEOTIDE SEQUENCE</scope>
    <source>
        <strain evidence="2">R-70211</strain>
    </source>
</reference>
<dbReference type="RefSeq" id="WP_201139465.1">
    <property type="nucleotide sequence ID" value="NZ_CAJNAS010000030.1"/>
</dbReference>
<feature type="region of interest" description="Disordered" evidence="1">
    <location>
        <begin position="215"/>
        <end position="234"/>
    </location>
</feature>
<organism evidence="2 3">
    <name type="scientific">Paraburkholderia domus</name>
    <dbReference type="NCBI Taxonomy" id="2793075"/>
    <lineage>
        <taxon>Bacteria</taxon>
        <taxon>Pseudomonadati</taxon>
        <taxon>Pseudomonadota</taxon>
        <taxon>Betaproteobacteria</taxon>
        <taxon>Burkholderiales</taxon>
        <taxon>Burkholderiaceae</taxon>
        <taxon>Paraburkholderia</taxon>
    </lineage>
</organism>
<proteinExistence type="predicted"/>
<dbReference type="EMBL" id="CAJNAS010000030">
    <property type="protein sequence ID" value="CAE6959745.1"/>
    <property type="molecule type" value="Genomic_DNA"/>
</dbReference>
<protein>
    <recommendedName>
        <fullName evidence="4">TniQ protein</fullName>
    </recommendedName>
</protein>